<proteinExistence type="predicted"/>
<keyword evidence="2" id="KW-1133">Transmembrane helix</keyword>
<feature type="transmembrane region" description="Helical" evidence="2">
    <location>
        <begin position="6"/>
        <end position="26"/>
    </location>
</feature>
<organism evidence="4 5">
    <name type="scientific">Treponema paraluiscuniculi</name>
    <dbReference type="NCBI Taxonomy" id="53435"/>
    <lineage>
        <taxon>Bacteria</taxon>
        <taxon>Pseudomonadati</taxon>
        <taxon>Spirochaetota</taxon>
        <taxon>Spirochaetia</taxon>
        <taxon>Spirochaetales</taxon>
        <taxon>Treponemataceae</taxon>
        <taxon>Treponema</taxon>
    </lineage>
</organism>
<feature type="region of interest" description="Disordered" evidence="1">
    <location>
        <begin position="184"/>
        <end position="215"/>
    </location>
</feature>
<dbReference type="RefSeq" id="WP_320341394.1">
    <property type="nucleotide sequence ID" value="NZ_CP097901.1"/>
</dbReference>
<dbReference type="SMART" id="SM00267">
    <property type="entry name" value="GGDEF"/>
    <property type="match status" value="1"/>
</dbReference>
<evidence type="ECO:0000256" key="1">
    <source>
        <dbReference type="SAM" id="MobiDB-lite"/>
    </source>
</evidence>
<dbReference type="SUPFAM" id="SSF55073">
    <property type="entry name" value="Nucleotide cyclase"/>
    <property type="match status" value="1"/>
</dbReference>
<reference evidence="4 5" key="1">
    <citation type="submission" date="2022-05" db="EMBL/GenBank/DDBJ databases">
        <title>Treponema leporis L2 test.</title>
        <authorList>
            <person name="Cejkova D."/>
        </authorList>
    </citation>
    <scope>NUCLEOTIDE SEQUENCE [LARGE SCALE GENOMIC DNA]</scope>
    <source>
        <strain evidence="4 5">L2</strain>
    </source>
</reference>
<accession>A0ABY9E0X6</accession>
<dbReference type="Proteomes" id="UP001321460">
    <property type="component" value="Chromosome"/>
</dbReference>
<evidence type="ECO:0000313" key="4">
    <source>
        <dbReference type="EMBL" id="WKC72060.1"/>
    </source>
</evidence>
<dbReference type="InterPro" id="IPR000160">
    <property type="entry name" value="GGDEF_dom"/>
</dbReference>
<evidence type="ECO:0000259" key="3">
    <source>
        <dbReference type="SMART" id="SM00267"/>
    </source>
</evidence>
<dbReference type="EMBL" id="CP097901">
    <property type="protein sequence ID" value="WKC72060.1"/>
    <property type="molecule type" value="Genomic_DNA"/>
</dbReference>
<evidence type="ECO:0000256" key="2">
    <source>
        <dbReference type="SAM" id="Phobius"/>
    </source>
</evidence>
<keyword evidence="2" id="KW-0812">Transmembrane</keyword>
<keyword evidence="2" id="KW-0472">Membrane</keyword>
<keyword evidence="5" id="KW-1185">Reference proteome</keyword>
<gene>
    <name evidence="4" type="ORF">TPLL2_0172</name>
</gene>
<dbReference type="InterPro" id="IPR029787">
    <property type="entry name" value="Nucleotide_cyclase"/>
</dbReference>
<sequence>MSRTCVRAYAVFAIAIMVLTVAWFAFSISQAIQRNTVGAQQRFAQVIRRIAPRVTSKRQLTDAEADFIQNLCKNDGLIMALNIFSNRVQLFSWTYDDLMFVAVGGSELVPRSSSLFIKIFSGRVPYQAKDECLSFTAALRVLTPANIFSRGCVVFLVMLTLTISSMVFLVIEYLSVRRFQCAQGDARPRPAGPQGTASASRTDEAQVPPGTPPECQCPSFETHGQDLASKESVSDLEGLHLYNHSDEELFSIHDSVFQEHTGGEGRMSSSSGEEGCGQTLLPVHEKKSTYGLFNPLTGVGWRAYLEERLEAELGRATASEQDLTLMIVQVEHPAHQTAVADTAKKLVEFFKFRDMLFEFEGTCCFAGIVQDASLEEAMVLARDIHKELCGAIESARVLIGIATRTSRLTTAAHLIEEAHASVKRAREDPAHPIIAFEAHHQCGRPYRSSAYRDVPDRSTC</sequence>
<dbReference type="InterPro" id="IPR043128">
    <property type="entry name" value="Rev_trsase/Diguanyl_cyclase"/>
</dbReference>
<feature type="transmembrane region" description="Helical" evidence="2">
    <location>
        <begin position="147"/>
        <end position="171"/>
    </location>
</feature>
<evidence type="ECO:0000313" key="5">
    <source>
        <dbReference type="Proteomes" id="UP001321460"/>
    </source>
</evidence>
<protein>
    <recommendedName>
        <fullName evidence="3">GGDEF domain-containing protein</fullName>
    </recommendedName>
</protein>
<dbReference type="Gene3D" id="3.30.70.270">
    <property type="match status" value="1"/>
</dbReference>
<feature type="domain" description="GGDEF" evidence="3">
    <location>
        <begin position="280"/>
        <end position="436"/>
    </location>
</feature>
<name>A0ABY9E0X6_9SPIR</name>